<feature type="non-terminal residue" evidence="1">
    <location>
        <position position="1"/>
    </location>
</feature>
<feature type="non-terminal residue" evidence="1">
    <location>
        <position position="115"/>
    </location>
</feature>
<reference evidence="1" key="1">
    <citation type="submission" date="2022-10" db="EMBL/GenBank/DDBJ databases">
        <authorList>
            <person name="Chen Y."/>
            <person name="Dougan E. K."/>
            <person name="Chan C."/>
            <person name="Rhodes N."/>
            <person name="Thang M."/>
        </authorList>
    </citation>
    <scope>NUCLEOTIDE SEQUENCE</scope>
</reference>
<organism evidence="1">
    <name type="scientific">Cladocopium goreaui</name>
    <dbReference type="NCBI Taxonomy" id="2562237"/>
    <lineage>
        <taxon>Eukaryota</taxon>
        <taxon>Sar</taxon>
        <taxon>Alveolata</taxon>
        <taxon>Dinophyceae</taxon>
        <taxon>Suessiales</taxon>
        <taxon>Symbiodiniaceae</taxon>
        <taxon>Cladocopium</taxon>
    </lineage>
</organism>
<dbReference type="Gene3D" id="1.10.268.10">
    <property type="entry name" value="Topoisomerase, domain 3"/>
    <property type="match status" value="1"/>
</dbReference>
<evidence type="ECO:0000313" key="4">
    <source>
        <dbReference type="Proteomes" id="UP001152797"/>
    </source>
</evidence>
<keyword evidence="3" id="KW-0326">Glycosidase</keyword>
<keyword evidence="4" id="KW-1185">Reference proteome</keyword>
<dbReference type="InterPro" id="IPR013757">
    <property type="entry name" value="Topo_IIA_A_a_sf"/>
</dbReference>
<protein>
    <submittedName>
        <fullName evidence="3">Glycosidase</fullName>
    </submittedName>
</protein>
<gene>
    <name evidence="1" type="ORF">C1SCF055_LOCUS15974</name>
</gene>
<accession>A0A9P1CC12</accession>
<evidence type="ECO:0000313" key="1">
    <source>
        <dbReference type="EMBL" id="CAI3988854.1"/>
    </source>
</evidence>
<proteinExistence type="predicted"/>
<keyword evidence="3" id="KW-0378">Hydrolase</keyword>
<dbReference type="EMBL" id="CAMXCT010001308">
    <property type="protein sequence ID" value="CAI3988854.1"/>
    <property type="molecule type" value="Genomic_DNA"/>
</dbReference>
<comment type="caution">
    <text evidence="1">The sequence shown here is derived from an EMBL/GenBank/DDBJ whole genome shotgun (WGS) entry which is preliminary data.</text>
</comment>
<dbReference type="EMBL" id="CAMXCT020001308">
    <property type="protein sequence ID" value="CAL1142229.1"/>
    <property type="molecule type" value="Genomic_DNA"/>
</dbReference>
<dbReference type="AlphaFoldDB" id="A0A9P1CC12"/>
<dbReference type="EMBL" id="CAMXCT030001308">
    <property type="protein sequence ID" value="CAL4776166.1"/>
    <property type="molecule type" value="Genomic_DNA"/>
</dbReference>
<reference evidence="2" key="2">
    <citation type="submission" date="2024-04" db="EMBL/GenBank/DDBJ databases">
        <authorList>
            <person name="Chen Y."/>
            <person name="Shah S."/>
            <person name="Dougan E. K."/>
            <person name="Thang M."/>
            <person name="Chan C."/>
        </authorList>
    </citation>
    <scope>NUCLEOTIDE SEQUENCE [LARGE SCALE GENOMIC DNA]</scope>
</reference>
<dbReference type="GO" id="GO:0003918">
    <property type="term" value="F:DNA topoisomerase type II (double strand cut, ATP-hydrolyzing) activity"/>
    <property type="evidence" value="ECO:0007669"/>
    <property type="project" value="InterPro"/>
</dbReference>
<dbReference type="GO" id="GO:0016798">
    <property type="term" value="F:hydrolase activity, acting on glycosyl bonds"/>
    <property type="evidence" value="ECO:0007669"/>
    <property type="project" value="UniProtKB-KW"/>
</dbReference>
<evidence type="ECO:0000313" key="3">
    <source>
        <dbReference type="EMBL" id="CAL4776166.1"/>
    </source>
</evidence>
<dbReference type="GO" id="GO:0005524">
    <property type="term" value="F:ATP binding"/>
    <property type="evidence" value="ECO:0007669"/>
    <property type="project" value="InterPro"/>
</dbReference>
<dbReference type="Proteomes" id="UP001152797">
    <property type="component" value="Unassembled WGS sequence"/>
</dbReference>
<sequence>AFLVAKMERELAVIFNKLSFVEHVLADRLDVEKKKMVDLCRKMRKLGLQHMCDIKGSASIKADSEAPEASRIASILRAQDAWPEPLTSIDFAHRLATQQRQLVDKSDAFRLTSPN</sequence>
<evidence type="ECO:0000313" key="2">
    <source>
        <dbReference type="EMBL" id="CAL1142229.1"/>
    </source>
</evidence>
<dbReference type="GO" id="GO:0003677">
    <property type="term" value="F:DNA binding"/>
    <property type="evidence" value="ECO:0007669"/>
    <property type="project" value="InterPro"/>
</dbReference>
<name>A0A9P1CC12_9DINO</name>